<keyword evidence="6" id="KW-1185">Reference proteome</keyword>
<proteinExistence type="predicted"/>
<dbReference type="SUPFAM" id="SSF81837">
    <property type="entry name" value="BEACH domain"/>
    <property type="match status" value="2"/>
</dbReference>
<dbReference type="EMBL" id="JAPFFF010000204">
    <property type="protein sequence ID" value="KAK8835239.1"/>
    <property type="molecule type" value="Genomic_DNA"/>
</dbReference>
<organism evidence="4 6">
    <name type="scientific">Tritrichomonas musculus</name>
    <dbReference type="NCBI Taxonomy" id="1915356"/>
    <lineage>
        <taxon>Eukaryota</taxon>
        <taxon>Metamonada</taxon>
        <taxon>Parabasalia</taxon>
        <taxon>Tritrichomonadida</taxon>
        <taxon>Tritrichomonadidae</taxon>
        <taxon>Tritrichomonas</taxon>
    </lineage>
</organism>
<evidence type="ECO:0000259" key="3">
    <source>
        <dbReference type="PROSITE" id="PS50197"/>
    </source>
</evidence>
<evidence type="ECO:0000256" key="1">
    <source>
        <dbReference type="PROSITE-ProRule" id="PRU00221"/>
    </source>
</evidence>
<evidence type="ECO:0000313" key="6">
    <source>
        <dbReference type="Proteomes" id="UP001470230"/>
    </source>
</evidence>
<accession>A0ABR2GMW3</accession>
<dbReference type="PANTHER" id="PTHR13743">
    <property type="entry name" value="BEIGE/BEACH-RELATED"/>
    <property type="match status" value="1"/>
</dbReference>
<keyword evidence="1" id="KW-0853">WD repeat</keyword>
<comment type="caution">
    <text evidence="4">The sequence shown here is derived from an EMBL/GenBank/DDBJ whole genome shotgun (WGS) entry which is preliminary data.</text>
</comment>
<dbReference type="Pfam" id="PF02138">
    <property type="entry name" value="Beach"/>
    <property type="match status" value="2"/>
</dbReference>
<feature type="compositionally biased region" description="Polar residues" evidence="2">
    <location>
        <begin position="1664"/>
        <end position="1686"/>
    </location>
</feature>
<feature type="domain" description="BEACH" evidence="3">
    <location>
        <begin position="2200"/>
        <end position="2564"/>
    </location>
</feature>
<evidence type="ECO:0000313" key="4">
    <source>
        <dbReference type="EMBL" id="KAK8835239.1"/>
    </source>
</evidence>
<dbReference type="InterPro" id="IPR000409">
    <property type="entry name" value="BEACH_dom"/>
</dbReference>
<protein>
    <recommendedName>
        <fullName evidence="3">BEACH domain-containing protein</fullName>
    </recommendedName>
</protein>
<dbReference type="SUPFAM" id="SSF50729">
    <property type="entry name" value="PH domain-like"/>
    <property type="match status" value="1"/>
</dbReference>
<dbReference type="EMBL" id="JAPFFF010000066">
    <property type="protein sequence ID" value="KAK8836322.1"/>
    <property type="molecule type" value="Genomic_DNA"/>
</dbReference>
<sequence length="2912" mass="336947">MNATIFQQLQQVFLQKFPEPNPKLEVSISEKIQKFVFNLDDEKFKEYFTIDDKETLTNNDRNQSKNVNKNENKIITAFSLDINDRVDLLTFLSIKSNEITISPTNKLFYSILLLQSFSSLFFVNINKLLNDDSDNKLTTKEIYLFINSLSQSIQLNSSLFEISYRSYSIFYSKFTQLDLINDQLLDILNYTNEFLLSTKKIPYFFYPILSQVSMKLLHFSENISTQEEKAKNMKFIEHFEKVSTKLEEQESITDPKTVFTEFDLSNFSEFFSTAANFSSFFNFNDLSESVVKFCLDFSFCTGIQFIQIIPLFEGIIQQTEFNSKERIETDFKHIYDFASDSISLLEKETFSNRFEPIFKIFRQISNKKKLVSIVFSMTMENIFNGNLDDLLFLLLFIQHNFVDDQIMIQFLKKQLNLPNHQKTDLFSIFIPERIYQNTIFDDNKKSYLLLLKSVGLKLYQKFAKVDLKLYNSLFELFDNLKNFEKSFTELLIVSFSILSDNYLTNDGFFRTFRAAFANLKNIECISLIIDFLNEIFNSETFLFSAIDSLEANLFFVQLLNQSSYEKVGQSFFRKLFAFLSETSEKAPSFEYLQEAVSETIEKSHFFRLFYEIVDSMENSVLKNVLKTTLFKLIQETIVSCNENVVDDDECFDSMFRLLELYYSDSVPKFKIDWELITRRYIEKRKGRLSQSIYKSILSILSYIKAFEGFKEPVPLVKIIFCSEKYSKNFLEKLYSAIINNSVRILAFYQAGIIKILLDFTIDLISKQESHKNIEINSKLISEQELHESNVNDSKLISEQELFKNDDDSNSISEEESHESDSDDLSNSLRDNIKLTDSKSSNVRLIKFNSNDLFSSTSKLEILNDHHEDDLFDLIMKVVVLVDRFICDRETSEKFLSIFNHLDLSHKINHIRISKFLKYLEDSLNENQLSPSSALRFDSLSSSILLPSLPINFFNLGFTIFVSLLVPHFKSMMSLASFISQNSFLCIYLAQHKIVISSNHYSKPIVIPVDFPKNEWFDLKIHFKSLGEVIIQLNDDNLIFDSSQSSCDPFHLSPIETAIMLKPTVSTSKFKNVEGILTKIMIYIGPLKRSFLNGDINDPSLFALFTPRFIDSENHLKNLAYNYIPPNLISQQENSIESNFDSILNDDNKDAVYCANCESYIPTFANVFTSFSGLNDFILFFSREGLDIEIISNLFSTLKFLLKKSNELQKQMLEINGFYLITYFIRNIKPSDLSVEFWENIIEFEKIITNIDLMKNFFDSLILSFKPYLESDESVLFRVMTKWSRIEPTFFISCVTFPLFCQMIYHQFHDRKVTSNIQTLLIQIIVNVSRLFGQKEMLLLCQMIGKMSVDDIESSLTMFQAVRAITTSYPKLHDIAINIMINDDRLMHSNHPEILCAVLQLFAQRNLKYLALLLKTQISIQRDYFEINRFLSHFCGVFVGKSFKSLENINEIELSDHTIYLPILPFILSFAFQSSSNQIEKITNFLIRIFNDSLCLHYVASSINPVTLFLLISYAIVLSNRLVKYLIDIISLNINLFADAYQIIDILAEELNSNFHDYQNAIASSVILKVIELNNSKSKNNFIDVPKMIDIVVNSICFGINRSVFEFTKYASVFLPKEVVRRNSSYIKPSFLKKADNNNVSLPNISLYVGSSTDASSTASKESFTKISSDSENSNKVNLSNSPVDSQENSKESFPKLSVDNQENLLQSRDKESLPKFSASSDQGNSKENLSNSSFSNQIANKESLPKFSASSDQLNNKEDLSESSVGNQIANKESLNKLSVNSIQVSPFSGFHHSVSFDLLQSPARDRRSSLVDQQPPELLYSLSFFIRKKFVLKQIFDKLKENTLKKKVNKFGLLYKNKEVWADMKTTELLMTFLNDFSLPEETSIQLCVMLSFLCHNQLFQSKKINYMLNLVAERYEIGTPFIYPLLNEVSLHISDFKEARFFLLKYESILASPSVKLYEEASNFMNHFITSLHPISSVGDKLSQLFSFEMEEFQFVDIDSYFLDLKQKELTKNNLRERMFRKLRPIWTNSMRRFNIIDNHFRPFLLTNSQQLNYQILDSPSVQDHFTTNEIWSAKCERVKLYTKIPGIFIITKDGIRFSTTKGKPLFILKNSVHCIFWNYYHHLPNSFTFTTLRGKTFLFRFMTQITNDDDEEENDDKKIYLNEGETTVVYKITATRNDVVSNLKKINLNNCVFFQDSDPSCEIERLCLTQQWRKREISNFDYILWLNLLSGRSFLDIESYPIFPLLFTSTDDQSLVRDLSKNVSLALSVGNMEKWRERKYSDLDPYKSFLFNKTSSTPELTKRFLFEIEQFRIGENKVKNVVNRCENVDNNKNDDKLNSKRSTNDENKIENHQNKKVIENKNENSMKSEKSNKNSGSSDCENCSSNNDKRESVFKPFSSYSEILGEITEGRLQCELPPEFFFMPEIFTKWTDFPKWAPNASSFVMKNLEALESEEVSLSIHKWIDMIWGVNQNHESLIDPDLSPTVWHFSGMQQNEKDAKNRNSPKEKKKKKWLKNFLNETKPNINRKSDVDIERNKRIHWKLSNNGQIPVRLFVGPHPARGTCNKSQTKHTSFNLISEGFVRTIGVTVTDGKLKEVEIFLFHDNEVISKVLCHANKFNKGMKIPFEFHHFEHVLFCGSFLCFVILGTKNLFGFDFNEKTFYLGDESPHLKGINCIDSSSSSIYFASGSADSSIVTWKISEKNETKKNLNSSSSLKLNGAINPFTDKFSDSILNVNSILNTKKIVPFRTLIAHRKPIIHVKIQDEMRILLAIDESGILSISVFPYLKLIKTIDTGILRSDDIIMTRNSFVIFRGKEAVNFTANGVKNGSRKFSFNIICAESIESRMRTDVIALSTSQNEIVTINSVSLKAISILEHQPSKIVVMKYNQEIDGLICYTESKKVLVVPIAD</sequence>
<reference evidence="4 6" key="1">
    <citation type="submission" date="2024-04" db="EMBL/GenBank/DDBJ databases">
        <title>Tritrichomonas musculus Genome.</title>
        <authorList>
            <person name="Alves-Ferreira E."/>
            <person name="Grigg M."/>
            <person name="Lorenzi H."/>
            <person name="Galac M."/>
        </authorList>
    </citation>
    <scope>NUCLEOTIDE SEQUENCE [LARGE SCALE GENOMIC DNA]</scope>
    <source>
        <strain evidence="4 6">EAF2021</strain>
    </source>
</reference>
<dbReference type="PROSITE" id="PS50082">
    <property type="entry name" value="WD_REPEATS_2"/>
    <property type="match status" value="1"/>
</dbReference>
<dbReference type="PROSITE" id="PS50197">
    <property type="entry name" value="BEACH"/>
    <property type="match status" value="1"/>
</dbReference>
<feature type="compositionally biased region" description="Low complexity" evidence="2">
    <location>
        <begin position="2376"/>
        <end position="2389"/>
    </location>
</feature>
<dbReference type="SMART" id="SM01026">
    <property type="entry name" value="Beach"/>
    <property type="match status" value="1"/>
</dbReference>
<name>A0ABR2GMW3_9EUKA</name>
<feature type="region of interest" description="Disordered" evidence="2">
    <location>
        <begin position="1746"/>
        <end position="1766"/>
    </location>
</feature>
<feature type="compositionally biased region" description="Polar residues" evidence="2">
    <location>
        <begin position="1717"/>
        <end position="1733"/>
    </location>
</feature>
<dbReference type="InterPro" id="IPR036372">
    <property type="entry name" value="BEACH_dom_sf"/>
</dbReference>
<evidence type="ECO:0000256" key="2">
    <source>
        <dbReference type="SAM" id="MobiDB-lite"/>
    </source>
</evidence>
<dbReference type="InterPro" id="IPR050865">
    <property type="entry name" value="BEACH_Domain"/>
</dbReference>
<dbReference type="SUPFAM" id="SSF50978">
    <property type="entry name" value="WD40 repeat-like"/>
    <property type="match status" value="1"/>
</dbReference>
<dbReference type="Proteomes" id="UP001470230">
    <property type="component" value="Unassembled WGS sequence"/>
</dbReference>
<evidence type="ECO:0000313" key="5">
    <source>
        <dbReference type="EMBL" id="KAK8836322.1"/>
    </source>
</evidence>
<feature type="repeat" description="WD" evidence="1">
    <location>
        <begin position="2669"/>
        <end position="2710"/>
    </location>
</feature>
<feature type="region of interest" description="Disordered" evidence="2">
    <location>
        <begin position="2332"/>
        <end position="2390"/>
    </location>
</feature>
<gene>
    <name evidence="4" type="ORF">M9Y10_017046</name>
    <name evidence="5" type="ORF">M9Y10_039657</name>
</gene>
<feature type="region of interest" description="Disordered" evidence="2">
    <location>
        <begin position="805"/>
        <end position="827"/>
    </location>
</feature>
<dbReference type="InterPro" id="IPR036322">
    <property type="entry name" value="WD40_repeat_dom_sf"/>
</dbReference>
<dbReference type="InterPro" id="IPR001680">
    <property type="entry name" value="WD40_rpt"/>
</dbReference>
<dbReference type="Gene3D" id="1.10.1540.10">
    <property type="entry name" value="BEACH domain"/>
    <property type="match status" value="1"/>
</dbReference>
<feature type="compositionally biased region" description="Acidic residues" evidence="2">
    <location>
        <begin position="812"/>
        <end position="823"/>
    </location>
</feature>
<feature type="compositionally biased region" description="Basic and acidic residues" evidence="2">
    <location>
        <begin position="2332"/>
        <end position="2375"/>
    </location>
</feature>
<feature type="region of interest" description="Disordered" evidence="2">
    <location>
        <begin position="1664"/>
        <end position="1733"/>
    </location>
</feature>